<reference evidence="2" key="1">
    <citation type="submission" date="2022-03" db="EMBL/GenBank/DDBJ databases">
        <authorList>
            <person name="Alioto T."/>
            <person name="Alioto T."/>
            <person name="Gomez Garrido J."/>
        </authorList>
    </citation>
    <scope>NUCLEOTIDE SEQUENCE</scope>
</reference>
<dbReference type="AlphaFoldDB" id="A0AAD1W4R4"/>
<evidence type="ECO:0000256" key="1">
    <source>
        <dbReference type="SAM" id="MobiDB-lite"/>
    </source>
</evidence>
<evidence type="ECO:0000313" key="3">
    <source>
        <dbReference type="Proteomes" id="UP001295444"/>
    </source>
</evidence>
<feature type="non-terminal residue" evidence="2">
    <location>
        <position position="159"/>
    </location>
</feature>
<protein>
    <submittedName>
        <fullName evidence="2">Uncharacterized protein</fullName>
    </submittedName>
</protein>
<feature type="compositionally biased region" description="Basic residues" evidence="1">
    <location>
        <begin position="90"/>
        <end position="101"/>
    </location>
</feature>
<sequence>MALACPLEKIHRDAVDYQKDQVYTWYQRTDNRQYRPNKNIQTRRWRSDTEGDTSSSSVSSSSRTTSFREGYTIRRPIRGGVITRGTIERKKGRPPLSRRHTKTSDTIARQAGPLRDISPLTITSQSFTREEENTDVTSSQSSQGEQDLTLSLNTGLKPK</sequence>
<accession>A0AAD1W4R4</accession>
<keyword evidence="3" id="KW-1185">Reference proteome</keyword>
<organism evidence="2 3">
    <name type="scientific">Pelobates cultripes</name>
    <name type="common">Western spadefoot toad</name>
    <dbReference type="NCBI Taxonomy" id="61616"/>
    <lineage>
        <taxon>Eukaryota</taxon>
        <taxon>Metazoa</taxon>
        <taxon>Chordata</taxon>
        <taxon>Craniata</taxon>
        <taxon>Vertebrata</taxon>
        <taxon>Euteleostomi</taxon>
        <taxon>Amphibia</taxon>
        <taxon>Batrachia</taxon>
        <taxon>Anura</taxon>
        <taxon>Pelobatoidea</taxon>
        <taxon>Pelobatidae</taxon>
        <taxon>Pelobates</taxon>
    </lineage>
</organism>
<feature type="region of interest" description="Disordered" evidence="1">
    <location>
        <begin position="34"/>
        <end position="159"/>
    </location>
</feature>
<proteinExistence type="predicted"/>
<dbReference type="Proteomes" id="UP001295444">
    <property type="component" value="Chromosome 04"/>
</dbReference>
<feature type="compositionally biased region" description="Low complexity" evidence="1">
    <location>
        <begin position="53"/>
        <end position="65"/>
    </location>
</feature>
<gene>
    <name evidence="2" type="ORF">PECUL_23A027938</name>
</gene>
<feature type="compositionally biased region" description="Polar residues" evidence="1">
    <location>
        <begin position="135"/>
        <end position="159"/>
    </location>
</feature>
<name>A0AAD1W4R4_PELCU</name>
<dbReference type="EMBL" id="OW240915">
    <property type="protein sequence ID" value="CAH2284037.1"/>
    <property type="molecule type" value="Genomic_DNA"/>
</dbReference>
<evidence type="ECO:0000313" key="2">
    <source>
        <dbReference type="EMBL" id="CAH2284037.1"/>
    </source>
</evidence>